<reference evidence="9" key="1">
    <citation type="submission" date="2025-08" db="UniProtKB">
        <authorList>
            <consortium name="RefSeq"/>
        </authorList>
    </citation>
    <scope>IDENTIFICATION</scope>
    <source>
        <tissue evidence="9">Testes</tissue>
    </source>
</reference>
<dbReference type="Proteomes" id="UP000694865">
    <property type="component" value="Unplaced"/>
</dbReference>
<feature type="transmembrane region" description="Helical" evidence="7">
    <location>
        <begin position="401"/>
        <end position="424"/>
    </location>
</feature>
<feature type="transmembrane region" description="Helical" evidence="7">
    <location>
        <begin position="326"/>
        <end position="342"/>
    </location>
</feature>
<feature type="transmembrane region" description="Helical" evidence="7">
    <location>
        <begin position="102"/>
        <end position="122"/>
    </location>
</feature>
<comment type="similarity">
    <text evidence="2">Belongs to the SLC29A/ENT transporter (TC 2.A.57) family.</text>
</comment>
<evidence type="ECO:0000256" key="5">
    <source>
        <dbReference type="ARBA" id="ARBA00022989"/>
    </source>
</evidence>
<dbReference type="SUPFAM" id="SSF103473">
    <property type="entry name" value="MFS general substrate transporter"/>
    <property type="match status" value="1"/>
</dbReference>
<evidence type="ECO:0000313" key="9">
    <source>
        <dbReference type="RefSeq" id="XP_002734201.1"/>
    </source>
</evidence>
<feature type="transmembrane region" description="Helical" evidence="7">
    <location>
        <begin position="199"/>
        <end position="220"/>
    </location>
</feature>
<feature type="transmembrane region" description="Helical" evidence="7">
    <location>
        <begin position="436"/>
        <end position="458"/>
    </location>
</feature>
<protein>
    <submittedName>
        <fullName evidence="9">Equilibrative nucleoside transporter 1-like</fullName>
    </submittedName>
</protein>
<gene>
    <name evidence="9" type="primary">LOC100376871</name>
</gene>
<keyword evidence="5 7" id="KW-1133">Transmembrane helix</keyword>
<feature type="transmembrane region" description="Helical" evidence="7">
    <location>
        <begin position="134"/>
        <end position="154"/>
    </location>
</feature>
<name>A0ABM0GP17_SACKO</name>
<keyword evidence="4 7" id="KW-0812">Transmembrane</keyword>
<dbReference type="GeneID" id="100376871"/>
<feature type="transmembrane region" description="Helical" evidence="7">
    <location>
        <begin position="293"/>
        <end position="314"/>
    </location>
</feature>
<dbReference type="InterPro" id="IPR002259">
    <property type="entry name" value="Eqnu_transpt"/>
</dbReference>
<evidence type="ECO:0000313" key="8">
    <source>
        <dbReference type="Proteomes" id="UP000694865"/>
    </source>
</evidence>
<feature type="transmembrane region" description="Helical" evidence="7">
    <location>
        <begin position="363"/>
        <end position="381"/>
    </location>
</feature>
<dbReference type="PANTHER" id="PTHR10332">
    <property type="entry name" value="EQUILIBRATIVE NUCLEOSIDE TRANSPORTER"/>
    <property type="match status" value="1"/>
</dbReference>
<accession>A0ABM0GP17</accession>
<evidence type="ECO:0000256" key="6">
    <source>
        <dbReference type="ARBA" id="ARBA00023136"/>
    </source>
</evidence>
<evidence type="ECO:0000256" key="4">
    <source>
        <dbReference type="ARBA" id="ARBA00022692"/>
    </source>
</evidence>
<comment type="subcellular location">
    <subcellularLocation>
        <location evidence="1">Membrane</location>
        <topology evidence="1">Multi-pass membrane protein</topology>
    </subcellularLocation>
</comment>
<evidence type="ECO:0000256" key="1">
    <source>
        <dbReference type="ARBA" id="ARBA00004141"/>
    </source>
</evidence>
<dbReference type="PRINTS" id="PR01130">
    <property type="entry name" value="DERENTRNSPRT"/>
</dbReference>
<evidence type="ECO:0000256" key="2">
    <source>
        <dbReference type="ARBA" id="ARBA00007965"/>
    </source>
</evidence>
<evidence type="ECO:0000256" key="3">
    <source>
        <dbReference type="ARBA" id="ARBA00022448"/>
    </source>
</evidence>
<evidence type="ECO:0000256" key="7">
    <source>
        <dbReference type="SAM" id="Phobius"/>
    </source>
</evidence>
<sequence>MNSTGVLTERASNSLYEAEVEVIDDNLTTKLLPDSQNTVSELKGNGIIAPRDRYHVVYYIIGFLGIGTLLPWNMFITANGYFNYKYRDTENHNDTTEMQETFENFFSLAAMSSSIVMLFLNAALKHLISLNMRVYTGLVFTMIMFAFTATMVLVNTDDWQSMFFGITLLSVIIINFSAALFQGSIVGLAGMLPPQYMQALMSGMAVAGIFASLASIISISASSSPKVSGFSYFLSAVGVILLSIILFTVLLKMPFLKYYMNKKNDLGCSTEFNVNAKSRNQSKPPFTFILKKIWLMAALVVLVFTVTLTCFPSVTSRVDSTRSDISSWTNLYFTPVTCFLLFNTSDYIGRTLTSWIRWPDESGIGLTILVVLRIAFIPLFAFCNAMPRPHRTPVLFDHDAYFITFMILFGISNGYLGTLCMIYGPRKVADEHKETAGTMMAFFLAVGLGTGAALSFAVTESI</sequence>
<dbReference type="InterPro" id="IPR036259">
    <property type="entry name" value="MFS_trans_sf"/>
</dbReference>
<dbReference type="PANTHER" id="PTHR10332:SF88">
    <property type="entry name" value="EQUILIBRATIVE NUCLEOSIDE TRANSPORTER 1, ISOFORM A"/>
    <property type="match status" value="1"/>
</dbReference>
<feature type="transmembrane region" description="Helical" evidence="7">
    <location>
        <begin position="166"/>
        <end position="192"/>
    </location>
</feature>
<proteinExistence type="inferred from homology"/>
<dbReference type="Pfam" id="PF01733">
    <property type="entry name" value="Nucleoside_tran"/>
    <property type="match status" value="1"/>
</dbReference>
<keyword evidence="8" id="KW-1185">Reference proteome</keyword>
<dbReference type="RefSeq" id="XP_002734201.1">
    <property type="nucleotide sequence ID" value="XM_002734155.2"/>
</dbReference>
<keyword evidence="3" id="KW-0813">Transport</keyword>
<feature type="transmembrane region" description="Helical" evidence="7">
    <location>
        <begin position="232"/>
        <end position="253"/>
    </location>
</feature>
<keyword evidence="6 7" id="KW-0472">Membrane</keyword>
<organism evidence="8 9">
    <name type="scientific">Saccoglossus kowalevskii</name>
    <name type="common">Acorn worm</name>
    <dbReference type="NCBI Taxonomy" id="10224"/>
    <lineage>
        <taxon>Eukaryota</taxon>
        <taxon>Metazoa</taxon>
        <taxon>Hemichordata</taxon>
        <taxon>Enteropneusta</taxon>
        <taxon>Harrimaniidae</taxon>
        <taxon>Saccoglossus</taxon>
    </lineage>
</organism>
<dbReference type="PIRSF" id="PIRSF016379">
    <property type="entry name" value="ENT"/>
    <property type="match status" value="1"/>
</dbReference>
<feature type="transmembrane region" description="Helical" evidence="7">
    <location>
        <begin position="56"/>
        <end position="82"/>
    </location>
</feature>